<name>A0ABS6SJV7_9SPHN</name>
<dbReference type="Proteomes" id="UP000699975">
    <property type="component" value="Unassembled WGS sequence"/>
</dbReference>
<evidence type="ECO:0000313" key="2">
    <source>
        <dbReference type="Proteomes" id="UP000699975"/>
    </source>
</evidence>
<accession>A0ABS6SJV7</accession>
<keyword evidence="2" id="KW-1185">Reference proteome</keyword>
<reference evidence="1 2" key="1">
    <citation type="submission" date="2021-04" db="EMBL/GenBank/DDBJ databases">
        <authorList>
            <person name="Pira H."/>
            <person name="Risdian C."/>
            <person name="Wink J."/>
        </authorList>
    </citation>
    <scope>NUCLEOTIDE SEQUENCE [LARGE SCALE GENOMIC DNA]</scope>
    <source>
        <strain evidence="1 2">WH131</strain>
    </source>
</reference>
<organism evidence="1 2">
    <name type="scientific">Erythrobacter ani</name>
    <dbReference type="NCBI Taxonomy" id="2827235"/>
    <lineage>
        <taxon>Bacteria</taxon>
        <taxon>Pseudomonadati</taxon>
        <taxon>Pseudomonadota</taxon>
        <taxon>Alphaproteobacteria</taxon>
        <taxon>Sphingomonadales</taxon>
        <taxon>Erythrobacteraceae</taxon>
        <taxon>Erythrobacter/Porphyrobacter group</taxon>
        <taxon>Erythrobacter</taxon>
    </lineage>
</organism>
<gene>
    <name evidence="1" type="ORF">KCG45_03735</name>
</gene>
<dbReference type="EMBL" id="JAGSPB010000001">
    <property type="protein sequence ID" value="MBV7265276.1"/>
    <property type="molecule type" value="Genomic_DNA"/>
</dbReference>
<proteinExistence type="predicted"/>
<evidence type="ECO:0000313" key="1">
    <source>
        <dbReference type="EMBL" id="MBV7265276.1"/>
    </source>
</evidence>
<comment type="caution">
    <text evidence="1">The sequence shown here is derived from an EMBL/GenBank/DDBJ whole genome shotgun (WGS) entry which is preliminary data.</text>
</comment>
<protein>
    <submittedName>
        <fullName evidence="1">Uncharacterized protein</fullName>
    </submittedName>
</protein>
<sequence length="169" mass="18807">MAKVIACKVPEGSLLAQFGGPGDYRDCFVRDVPNIEGREVTLARFIERFYCSMAFLPERLILKALGTPASRADARALARGEMERFGAWKLVERQDARSSSGAVARKNAQALLESKDTNTASWFCVEPREGGTRLYFGSWVGGIDQSGWRAMLAAHVWYSRMLLGGIKRR</sequence>
<dbReference type="RefSeq" id="WP_218315756.1">
    <property type="nucleotide sequence ID" value="NZ_JAGSPB010000001.1"/>
</dbReference>